<accession>A0A835M5A8</accession>
<evidence type="ECO:0000259" key="1">
    <source>
        <dbReference type="Pfam" id="PF07990"/>
    </source>
</evidence>
<dbReference type="OrthoDB" id="1721117at2759"/>
<feature type="non-terminal residue" evidence="2">
    <location>
        <position position="128"/>
    </location>
</feature>
<evidence type="ECO:0000313" key="2">
    <source>
        <dbReference type="EMBL" id="KAF9620198.1"/>
    </source>
</evidence>
<dbReference type="AlphaFoldDB" id="A0A835M5A8"/>
<comment type="caution">
    <text evidence="2">The sequence shown here is derived from an EMBL/GenBank/DDBJ whole genome shotgun (WGS) entry which is preliminary data.</text>
</comment>
<protein>
    <recommendedName>
        <fullName evidence="1">Nucleic acid binding NABP domain-containing protein</fullName>
    </recommendedName>
</protein>
<gene>
    <name evidence="2" type="ORF">IFM89_010933</name>
</gene>
<organism evidence="2 3">
    <name type="scientific">Coptis chinensis</name>
    <dbReference type="NCBI Taxonomy" id="261450"/>
    <lineage>
        <taxon>Eukaryota</taxon>
        <taxon>Viridiplantae</taxon>
        <taxon>Streptophyta</taxon>
        <taxon>Embryophyta</taxon>
        <taxon>Tracheophyta</taxon>
        <taxon>Spermatophyta</taxon>
        <taxon>Magnoliopsida</taxon>
        <taxon>Ranunculales</taxon>
        <taxon>Ranunculaceae</taxon>
        <taxon>Coptidoideae</taxon>
        <taxon>Coptis</taxon>
    </lineage>
</organism>
<keyword evidence="3" id="KW-1185">Reference proteome</keyword>
<reference evidence="2 3" key="1">
    <citation type="submission" date="2020-10" db="EMBL/GenBank/DDBJ databases">
        <title>The Coptis chinensis genome and diversification of protoberbering-type alkaloids.</title>
        <authorList>
            <person name="Wang B."/>
            <person name="Shu S."/>
            <person name="Song C."/>
            <person name="Liu Y."/>
        </authorList>
    </citation>
    <scope>NUCLEOTIDE SEQUENCE [LARGE SCALE GENOMIC DNA]</scope>
    <source>
        <strain evidence="2">HL-2020</strain>
        <tissue evidence="2">Leaf</tissue>
    </source>
</reference>
<sequence>KYGGLNHSCYGNPPFGLRMSYPGSPDSLVGPGSLLRHNERNMRFSFWNEELILRCHGIMAPEYDLDKSFASFILEEFKTNKTKCFELPEVEGHDVELSSDQYESLAIWQKLETATTKAEYMVIQEIMP</sequence>
<dbReference type="Gene3D" id="1.25.10.10">
    <property type="entry name" value="Leucine-rich Repeat Variant"/>
    <property type="match status" value="1"/>
</dbReference>
<name>A0A835M5A8_9MAGN</name>
<feature type="domain" description="Nucleic acid binding NABP" evidence="1">
    <location>
        <begin position="1"/>
        <end position="87"/>
    </location>
</feature>
<proteinExistence type="predicted"/>
<dbReference type="InterPro" id="IPR012940">
    <property type="entry name" value="NABP"/>
</dbReference>
<dbReference type="InterPro" id="IPR011989">
    <property type="entry name" value="ARM-like"/>
</dbReference>
<dbReference type="Pfam" id="PF07990">
    <property type="entry name" value="NABP"/>
    <property type="match status" value="1"/>
</dbReference>
<evidence type="ECO:0000313" key="3">
    <source>
        <dbReference type="Proteomes" id="UP000631114"/>
    </source>
</evidence>
<dbReference type="EMBL" id="JADFTS010000002">
    <property type="protein sequence ID" value="KAF9620198.1"/>
    <property type="molecule type" value="Genomic_DNA"/>
</dbReference>
<dbReference type="Proteomes" id="UP000631114">
    <property type="component" value="Unassembled WGS sequence"/>
</dbReference>